<dbReference type="RefSeq" id="WP_230867915.1">
    <property type="nucleotide sequence ID" value="NZ_CP046640.1"/>
</dbReference>
<dbReference type="AlphaFoldDB" id="A0A8A7KCK4"/>
<evidence type="ECO:0000256" key="3">
    <source>
        <dbReference type="SAM" id="Phobius"/>
    </source>
</evidence>
<dbReference type="GO" id="GO:0008289">
    <property type="term" value="F:lipid binding"/>
    <property type="evidence" value="ECO:0007669"/>
    <property type="project" value="UniProtKB-KW"/>
</dbReference>
<dbReference type="InterPro" id="IPR003797">
    <property type="entry name" value="DegV"/>
</dbReference>
<name>A0A8A7KCK4_9FIRM</name>
<keyword evidence="2" id="KW-0446">Lipid-binding</keyword>
<feature type="transmembrane region" description="Helical" evidence="3">
    <location>
        <begin position="258"/>
        <end position="281"/>
    </location>
</feature>
<evidence type="ECO:0000256" key="2">
    <source>
        <dbReference type="ARBA" id="ARBA00023121"/>
    </source>
</evidence>
<comment type="function">
    <text evidence="1">May bind long-chain fatty acids, such as palmitate, and may play a role in lipid transport or fatty acid metabolism.</text>
</comment>
<keyword evidence="3" id="KW-0812">Transmembrane</keyword>
<dbReference type="InterPro" id="IPR043168">
    <property type="entry name" value="DegV_C"/>
</dbReference>
<accession>A0A8A7KCK4</accession>
<dbReference type="KEGG" id="ifn:GM661_17305"/>
<evidence type="ECO:0000313" key="4">
    <source>
        <dbReference type="EMBL" id="QTL99583.1"/>
    </source>
</evidence>
<protein>
    <submittedName>
        <fullName evidence="4">DegV family EDD domain-containing protein</fullName>
    </submittedName>
</protein>
<organism evidence="4 5">
    <name type="scientific">Iocasia fonsfrigidae</name>
    <dbReference type="NCBI Taxonomy" id="2682810"/>
    <lineage>
        <taxon>Bacteria</taxon>
        <taxon>Bacillati</taxon>
        <taxon>Bacillota</taxon>
        <taxon>Clostridia</taxon>
        <taxon>Halanaerobiales</taxon>
        <taxon>Halanaerobiaceae</taxon>
        <taxon>Iocasia</taxon>
    </lineage>
</organism>
<dbReference type="NCBIfam" id="TIGR00762">
    <property type="entry name" value="DegV"/>
    <property type="match status" value="1"/>
</dbReference>
<dbReference type="Gene3D" id="2.20.28.50">
    <property type="entry name" value="degv family protein"/>
    <property type="match status" value="1"/>
</dbReference>
<reference evidence="4" key="1">
    <citation type="submission" date="2019-12" db="EMBL/GenBank/DDBJ databases">
        <authorList>
            <person name="zhang j."/>
            <person name="sun C.M."/>
        </authorList>
    </citation>
    <scope>NUCLEOTIDE SEQUENCE</scope>
    <source>
        <strain evidence="4">NS-1</strain>
    </source>
</reference>
<evidence type="ECO:0000313" key="5">
    <source>
        <dbReference type="Proteomes" id="UP000665020"/>
    </source>
</evidence>
<dbReference type="Proteomes" id="UP000665020">
    <property type="component" value="Chromosome"/>
</dbReference>
<keyword evidence="3" id="KW-0472">Membrane</keyword>
<dbReference type="SUPFAM" id="SSF82549">
    <property type="entry name" value="DAK1/DegV-like"/>
    <property type="match status" value="1"/>
</dbReference>
<dbReference type="Pfam" id="PF02645">
    <property type="entry name" value="DegV"/>
    <property type="match status" value="1"/>
</dbReference>
<keyword evidence="5" id="KW-1185">Reference proteome</keyword>
<gene>
    <name evidence="4" type="ORF">GM661_17305</name>
</gene>
<dbReference type="Gene3D" id="3.40.50.10440">
    <property type="entry name" value="Dihydroxyacetone kinase, domain 1"/>
    <property type="match status" value="1"/>
</dbReference>
<dbReference type="PANTHER" id="PTHR33434">
    <property type="entry name" value="DEGV DOMAIN-CONTAINING PROTEIN DR_1986-RELATED"/>
    <property type="match status" value="1"/>
</dbReference>
<dbReference type="PANTHER" id="PTHR33434:SF3">
    <property type="entry name" value="DEGV DOMAIN-CONTAINING PROTEIN YITS"/>
    <property type="match status" value="1"/>
</dbReference>
<proteinExistence type="predicted"/>
<dbReference type="PROSITE" id="PS51482">
    <property type="entry name" value="DEGV"/>
    <property type="match status" value="1"/>
</dbReference>
<sequence length="287" mass="32019">MGLQLVTDSAADLPENIINQFDIVVEPLTVNLDDKVYRDGETIKPVELFHGMREGRVYKTAQVSVGQFKDLFTKYAQEKQSCLYLAFSSELSGTCQAAVIASAQVREEFPDFEIEIIDTKCASLGEGMVVYKTAQLIEDGVSREEVIEAARFYAKHMEHIFTVDDLEYLYRGGRVSKASAFIGGVLNIKPILDVEEGRLIPIEKKKGRKRVFKRILGLMEERGMDISGQEIAISHGDDLEAAEKLADMIRERFKPKGIIINMISATIGAHAGPGTLSVFFLNDNYNK</sequence>
<dbReference type="InterPro" id="IPR050270">
    <property type="entry name" value="DegV_domain_contain"/>
</dbReference>
<dbReference type="EMBL" id="CP046640">
    <property type="protein sequence ID" value="QTL99583.1"/>
    <property type="molecule type" value="Genomic_DNA"/>
</dbReference>
<keyword evidence="3" id="KW-1133">Transmembrane helix</keyword>
<evidence type="ECO:0000256" key="1">
    <source>
        <dbReference type="ARBA" id="ARBA00003238"/>
    </source>
</evidence>
<dbReference type="Gene3D" id="3.30.1180.10">
    <property type="match status" value="1"/>
</dbReference>